<dbReference type="EMBL" id="ML208523">
    <property type="protein sequence ID" value="TFK63428.1"/>
    <property type="molecule type" value="Genomic_DNA"/>
</dbReference>
<proteinExistence type="predicted"/>
<sequence>MPPKRRHPRNTSGLRNHQNHVADRQRQSLKKEKSRKGGHKAVNESLPGIEEDIGVSSEEEEGFGDVEVFMSLEEGNDEVSEVSEIEVDSDAGDEWEIDDEGLKNLIALAMEEKGNLLDGDWLPHAFRSKKTTKERFLERPSEYVTGPVVANKAPRTQRRHNAKAAQDPKKQTALDFFGYKKHTAPRVIPPTTDNSTIQSLGLEPIQVAEVVRIQEESVEVEMPPAVRIREESVDVEIPPVVCIREECVDVQIPTESPLDVAMSVMDNVQIREESVDVEIPPLSEECVYGEEEWEEDLSEAIEGTEVRGWGILRVQIEQDMKKKKSTYTASQRNQLLILRNFATLRLKGDGIMSASKQLARQFHKGEGTHLARKIRSLARHYQTFEQLPDEKRGGARGKRSVLLDETVQTAAREWLGSQTAGSITPHAFQQALNEAILPSLSVTPKRPLSERTARRWLVRLGWRMTVLRKGVYMDGHERADVVQYRQHVFLPLMEDFEKRMATYDFDETTRQLKRTPPTLKPGEKEVIPNFQDESCFTVNEYKSRAWLKDGQTILQKKGRGRLIHVSDFINPEEGRLRHLDKDGNTLAEARKIIYPGSNGDAWWDCDQLLVQVKHTIQVFEKQHPNCVSLFVFDQSSAHASLPPDALKAFEMNKSDGGKQRKQRDTIIPQSNPYPEYRGKPQSMTLPNGEQKGLERVLTERGFDVKGMRAKCKPVCPVENQNCCMARLLSRQEDFTNQVSQLELIIRAAGHECIFLPKFHCELNPIEMYWGWAKYRYREEPKENFAAAKVAAEKYLDACPAEVIRRFINRSFRFMSAYRRGLTGKAAAWAVRKQSAHRRVTEGAMMSIEAVLN</sequence>
<evidence type="ECO:0000313" key="2">
    <source>
        <dbReference type="Proteomes" id="UP000308600"/>
    </source>
</evidence>
<organism evidence="1 2">
    <name type="scientific">Pluteus cervinus</name>
    <dbReference type="NCBI Taxonomy" id="181527"/>
    <lineage>
        <taxon>Eukaryota</taxon>
        <taxon>Fungi</taxon>
        <taxon>Dikarya</taxon>
        <taxon>Basidiomycota</taxon>
        <taxon>Agaricomycotina</taxon>
        <taxon>Agaricomycetes</taxon>
        <taxon>Agaricomycetidae</taxon>
        <taxon>Agaricales</taxon>
        <taxon>Pluteineae</taxon>
        <taxon>Pluteaceae</taxon>
        <taxon>Pluteus</taxon>
    </lineage>
</organism>
<reference evidence="1 2" key="1">
    <citation type="journal article" date="2019" name="Nat. Ecol. Evol.">
        <title>Megaphylogeny resolves global patterns of mushroom evolution.</title>
        <authorList>
            <person name="Varga T."/>
            <person name="Krizsan K."/>
            <person name="Foldi C."/>
            <person name="Dima B."/>
            <person name="Sanchez-Garcia M."/>
            <person name="Sanchez-Ramirez S."/>
            <person name="Szollosi G.J."/>
            <person name="Szarkandi J.G."/>
            <person name="Papp V."/>
            <person name="Albert L."/>
            <person name="Andreopoulos W."/>
            <person name="Angelini C."/>
            <person name="Antonin V."/>
            <person name="Barry K.W."/>
            <person name="Bougher N.L."/>
            <person name="Buchanan P."/>
            <person name="Buyck B."/>
            <person name="Bense V."/>
            <person name="Catcheside P."/>
            <person name="Chovatia M."/>
            <person name="Cooper J."/>
            <person name="Damon W."/>
            <person name="Desjardin D."/>
            <person name="Finy P."/>
            <person name="Geml J."/>
            <person name="Haridas S."/>
            <person name="Hughes K."/>
            <person name="Justo A."/>
            <person name="Karasinski D."/>
            <person name="Kautmanova I."/>
            <person name="Kiss B."/>
            <person name="Kocsube S."/>
            <person name="Kotiranta H."/>
            <person name="LaButti K.M."/>
            <person name="Lechner B.E."/>
            <person name="Liimatainen K."/>
            <person name="Lipzen A."/>
            <person name="Lukacs Z."/>
            <person name="Mihaltcheva S."/>
            <person name="Morgado L.N."/>
            <person name="Niskanen T."/>
            <person name="Noordeloos M.E."/>
            <person name="Ohm R.A."/>
            <person name="Ortiz-Santana B."/>
            <person name="Ovrebo C."/>
            <person name="Racz N."/>
            <person name="Riley R."/>
            <person name="Savchenko A."/>
            <person name="Shiryaev A."/>
            <person name="Soop K."/>
            <person name="Spirin V."/>
            <person name="Szebenyi C."/>
            <person name="Tomsovsky M."/>
            <person name="Tulloss R.E."/>
            <person name="Uehling J."/>
            <person name="Grigoriev I.V."/>
            <person name="Vagvolgyi C."/>
            <person name="Papp T."/>
            <person name="Martin F.M."/>
            <person name="Miettinen O."/>
            <person name="Hibbett D.S."/>
            <person name="Nagy L.G."/>
        </authorList>
    </citation>
    <scope>NUCLEOTIDE SEQUENCE [LARGE SCALE GENOMIC DNA]</scope>
    <source>
        <strain evidence="1 2">NL-1719</strain>
    </source>
</reference>
<accession>A0ACD3AC14</accession>
<evidence type="ECO:0000313" key="1">
    <source>
        <dbReference type="EMBL" id="TFK63428.1"/>
    </source>
</evidence>
<keyword evidence="2" id="KW-1185">Reference proteome</keyword>
<gene>
    <name evidence="1" type="ORF">BDN72DRAFT_882113</name>
</gene>
<protein>
    <submittedName>
        <fullName evidence="1">Uncharacterized protein</fullName>
    </submittedName>
</protein>
<dbReference type="Proteomes" id="UP000308600">
    <property type="component" value="Unassembled WGS sequence"/>
</dbReference>
<name>A0ACD3AC14_9AGAR</name>